<dbReference type="EMBL" id="CP014135">
    <property type="protein sequence ID" value="AMB84038.1"/>
    <property type="molecule type" value="Genomic_DNA"/>
</dbReference>
<evidence type="ECO:0000313" key="2">
    <source>
        <dbReference type="Proteomes" id="UP000063229"/>
    </source>
</evidence>
<evidence type="ECO:0000313" key="1">
    <source>
        <dbReference type="EMBL" id="AMB84038.1"/>
    </source>
</evidence>
<sequence length="360" mass="41597">MTTAALTTRPQLVYLVFGAETYHQEAVFSIASALACLRETPGAEVDIRVFSDNPKPYRHLPVRIDALAEVTRKRWCGPHGYHFRTKHVALRAVLEECEQALLIDTDTFFRRSPIELFRRVEPGTLLCNAFYTTYGANKKLPLYTALSERLRSRNLADDQMMTLNSGVIGLTRQDVGVLDRSIALMDELFPFAQGAYTLEEFCLSVAAYRTVNVKECPDLIHHYWGRKQLFRAKVKAWIHKHAGNPVSDQALADTRKVTDRLPRPPRGRRLLNKLTTRILPKHQRQFFREILYGCHEHANEFDQACGTVWWEKARQSLEERLGKTLSDEELTQWFDRTTVHLLLGNRRQTICQHLLRLPDK</sequence>
<proteinExistence type="predicted"/>
<organism evidence="1 2">
    <name type="scientific">Pseudomonas agarici</name>
    <dbReference type="NCBI Taxonomy" id="46677"/>
    <lineage>
        <taxon>Bacteria</taxon>
        <taxon>Pseudomonadati</taxon>
        <taxon>Pseudomonadota</taxon>
        <taxon>Gammaproteobacteria</taxon>
        <taxon>Pseudomonadales</taxon>
        <taxon>Pseudomonadaceae</taxon>
        <taxon>Pseudomonas</taxon>
    </lineage>
</organism>
<protein>
    <submittedName>
        <fullName evidence="1">Uncharacterized protein</fullName>
    </submittedName>
</protein>
<dbReference type="AlphaFoldDB" id="A0A0X1SWE4"/>
<dbReference type="STRING" id="46677.AWM79_01460"/>
<gene>
    <name evidence="1" type="ORF">AWM79_01460</name>
</gene>
<keyword evidence="2" id="KW-1185">Reference proteome</keyword>
<dbReference type="Proteomes" id="UP000063229">
    <property type="component" value="Chromosome"/>
</dbReference>
<dbReference type="RefSeq" id="WP_060781980.1">
    <property type="nucleotide sequence ID" value="NZ_CP014135.1"/>
</dbReference>
<reference evidence="1 2" key="1">
    <citation type="submission" date="2016-01" db="EMBL/GenBank/DDBJ databases">
        <authorList>
            <person name="McClelland M."/>
            <person name="Jain A."/>
            <person name="Saraogi P."/>
            <person name="Mendelson R."/>
            <person name="Westerman R."/>
            <person name="SanMiguel P."/>
            <person name="Csonka L."/>
        </authorList>
    </citation>
    <scope>NUCLEOTIDE SEQUENCE [LARGE SCALE GENOMIC DNA]</scope>
    <source>
        <strain evidence="1 2">NCPPB 2472</strain>
    </source>
</reference>
<name>A0A0X1SWE4_PSEAA</name>
<accession>A0A0X1SWE4</accession>
<dbReference type="KEGG" id="pagb:AWM79_01460"/>